<organism evidence="1 2">
    <name type="scientific">Fibroporia radiculosa</name>
    <dbReference type="NCBI Taxonomy" id="599839"/>
    <lineage>
        <taxon>Eukaryota</taxon>
        <taxon>Fungi</taxon>
        <taxon>Dikarya</taxon>
        <taxon>Basidiomycota</taxon>
        <taxon>Agaricomycotina</taxon>
        <taxon>Agaricomycetes</taxon>
        <taxon>Polyporales</taxon>
        <taxon>Fibroporiaceae</taxon>
        <taxon>Fibroporia</taxon>
    </lineage>
</organism>
<reference evidence="1 2" key="1">
    <citation type="journal article" date="2012" name="Appl. Environ. Microbiol.">
        <title>Short-read sequencing for genomic analysis of the brown rot fungus Fibroporia radiculosa.</title>
        <authorList>
            <person name="Tang J.D."/>
            <person name="Perkins A.D."/>
            <person name="Sonstegard T.S."/>
            <person name="Schroeder S.G."/>
            <person name="Burgess S.C."/>
            <person name="Diehl S.V."/>
        </authorList>
    </citation>
    <scope>NUCLEOTIDE SEQUENCE [LARGE SCALE GENOMIC DNA]</scope>
    <source>
        <strain evidence="1 2">TFFH 294</strain>
    </source>
</reference>
<dbReference type="RefSeq" id="XP_012177310.1">
    <property type="nucleotide sequence ID" value="XM_012321920.1"/>
</dbReference>
<dbReference type="EMBL" id="HE796866">
    <property type="protein sequence ID" value="CCL98027.1"/>
    <property type="molecule type" value="Genomic_DNA"/>
</dbReference>
<evidence type="ECO:0000313" key="2">
    <source>
        <dbReference type="Proteomes" id="UP000006352"/>
    </source>
</evidence>
<sequence>MPRTSSPTWSLPPRNQTLLDRSLLHTVLHDLSSRLLQYFGRTVRLVVHGGVIMVLHPRLASRSNTRDVDYNHRSFVQEWRRLGVKDAGERLKTCITATACRFNLGADWMNADADVALPYARDVYGNVYDSIWTDAISARNLSINTIFTSPGLVLVGVSWSWAVALKLVRYQKYDPYDIANILRLGRQQRGVRWTRKLLEDWLVSMCGAMNYAAYPPWYMETTRDRMRDAIRLAEVCA</sequence>
<dbReference type="STRING" id="599839.J7RFZ7"/>
<dbReference type="HOGENOM" id="CLU_106371_0_0_1"/>
<dbReference type="InParanoid" id="J7RFZ7"/>
<keyword evidence="2" id="KW-1185">Reference proteome</keyword>
<evidence type="ECO:0000313" key="1">
    <source>
        <dbReference type="EMBL" id="CCL98027.1"/>
    </source>
</evidence>
<dbReference type="GeneID" id="24092938"/>
<protein>
    <submittedName>
        <fullName evidence="1">Uncharacterized protein</fullName>
    </submittedName>
</protein>
<dbReference type="AlphaFoldDB" id="J7RFZ7"/>
<accession>J7RFZ7</accession>
<dbReference type="OrthoDB" id="3141838at2759"/>
<dbReference type="Proteomes" id="UP000006352">
    <property type="component" value="Unassembled WGS sequence"/>
</dbReference>
<proteinExistence type="predicted"/>
<name>J7RFZ7_9APHY</name>
<gene>
    <name evidence="1" type="ORF">FIBRA_00020</name>
</gene>